<proteinExistence type="predicted"/>
<evidence type="ECO:0000313" key="2">
    <source>
        <dbReference type="Proteomes" id="UP000799755"/>
    </source>
</evidence>
<dbReference type="Proteomes" id="UP000799755">
    <property type="component" value="Unassembled WGS sequence"/>
</dbReference>
<comment type="caution">
    <text evidence="1">The sequence shown here is derived from an EMBL/GenBank/DDBJ whole genome shotgun (WGS) entry which is preliminary data.</text>
</comment>
<dbReference type="EMBL" id="MU003510">
    <property type="protein sequence ID" value="KAF2469847.1"/>
    <property type="molecule type" value="Genomic_DNA"/>
</dbReference>
<gene>
    <name evidence="1" type="ORF">BDR25DRAFT_370494</name>
</gene>
<evidence type="ECO:0000313" key="1">
    <source>
        <dbReference type="EMBL" id="KAF2469847.1"/>
    </source>
</evidence>
<organism evidence="1 2">
    <name type="scientific">Lindgomyces ingoldianus</name>
    <dbReference type="NCBI Taxonomy" id="673940"/>
    <lineage>
        <taxon>Eukaryota</taxon>
        <taxon>Fungi</taxon>
        <taxon>Dikarya</taxon>
        <taxon>Ascomycota</taxon>
        <taxon>Pezizomycotina</taxon>
        <taxon>Dothideomycetes</taxon>
        <taxon>Pleosporomycetidae</taxon>
        <taxon>Pleosporales</taxon>
        <taxon>Lindgomycetaceae</taxon>
        <taxon>Lindgomyces</taxon>
    </lineage>
</organism>
<sequence>MADLASTKTTFKIATLTTSAPSTTSTPPESFLKWDGTCGAVDSSLTHSWQWGLFITGLLVGAIASAISNFSTRRRSRMTQHLFSRYLIAQLLFAGVLARFAATLIVWGVVAKWKSGTEIEEAKFRATLWGAFLGFHPGGVMGVLQILEWKSRKGVGTGRGMPSWCAVAVAQIVADSCATWLGLGNVLASQYGYEAPVAVGKNRQRVLVSTDMAAAALIMVWLLFAYYVFAKRGHYEIFEMWIVKILVCVASVALAAAEMVLTLTGADLCGKPLALSDGIGTGFQLVVSILIMLGSGKVVGMEQMGPG</sequence>
<name>A0ACB6QSN0_9PLEO</name>
<reference evidence="1" key="1">
    <citation type="journal article" date="2020" name="Stud. Mycol.">
        <title>101 Dothideomycetes genomes: a test case for predicting lifestyles and emergence of pathogens.</title>
        <authorList>
            <person name="Haridas S."/>
            <person name="Albert R."/>
            <person name="Binder M."/>
            <person name="Bloem J."/>
            <person name="Labutti K."/>
            <person name="Salamov A."/>
            <person name="Andreopoulos B."/>
            <person name="Baker S."/>
            <person name="Barry K."/>
            <person name="Bills G."/>
            <person name="Bluhm B."/>
            <person name="Cannon C."/>
            <person name="Castanera R."/>
            <person name="Culley D."/>
            <person name="Daum C."/>
            <person name="Ezra D."/>
            <person name="Gonzalez J."/>
            <person name="Henrissat B."/>
            <person name="Kuo A."/>
            <person name="Liang C."/>
            <person name="Lipzen A."/>
            <person name="Lutzoni F."/>
            <person name="Magnuson J."/>
            <person name="Mondo S."/>
            <person name="Nolan M."/>
            <person name="Ohm R."/>
            <person name="Pangilinan J."/>
            <person name="Park H.-J."/>
            <person name="Ramirez L."/>
            <person name="Alfaro M."/>
            <person name="Sun H."/>
            <person name="Tritt A."/>
            <person name="Yoshinaga Y."/>
            <person name="Zwiers L.-H."/>
            <person name="Turgeon B."/>
            <person name="Goodwin S."/>
            <person name="Spatafora J."/>
            <person name="Crous P."/>
            <person name="Grigoriev I."/>
        </authorList>
    </citation>
    <scope>NUCLEOTIDE SEQUENCE</scope>
    <source>
        <strain evidence="1">ATCC 200398</strain>
    </source>
</reference>
<accession>A0ACB6QSN0</accession>
<protein>
    <submittedName>
        <fullName evidence="1">Uncharacterized protein</fullName>
    </submittedName>
</protein>
<keyword evidence="2" id="KW-1185">Reference proteome</keyword>